<dbReference type="EMBL" id="JANBPK010001314">
    <property type="protein sequence ID" value="KAJ2923570.1"/>
    <property type="molecule type" value="Genomic_DNA"/>
</dbReference>
<evidence type="ECO:0000313" key="1">
    <source>
        <dbReference type="EMBL" id="KAJ2923570.1"/>
    </source>
</evidence>
<comment type="caution">
    <text evidence="1">The sequence shown here is derived from an EMBL/GenBank/DDBJ whole genome shotgun (WGS) entry which is preliminary data.</text>
</comment>
<evidence type="ECO:0000313" key="2">
    <source>
        <dbReference type="Proteomes" id="UP001140091"/>
    </source>
</evidence>
<organism evidence="1 2">
    <name type="scientific">Candolleomyces eurysporus</name>
    <dbReference type="NCBI Taxonomy" id="2828524"/>
    <lineage>
        <taxon>Eukaryota</taxon>
        <taxon>Fungi</taxon>
        <taxon>Dikarya</taxon>
        <taxon>Basidiomycota</taxon>
        <taxon>Agaricomycotina</taxon>
        <taxon>Agaricomycetes</taxon>
        <taxon>Agaricomycetidae</taxon>
        <taxon>Agaricales</taxon>
        <taxon>Agaricineae</taxon>
        <taxon>Psathyrellaceae</taxon>
        <taxon>Candolleomyces</taxon>
    </lineage>
</organism>
<dbReference type="OrthoDB" id="10044727at2759"/>
<proteinExistence type="predicted"/>
<name>A0A9W8M9A5_9AGAR</name>
<feature type="non-terminal residue" evidence="1">
    <location>
        <position position="211"/>
    </location>
</feature>
<reference evidence="1" key="1">
    <citation type="submission" date="2022-06" db="EMBL/GenBank/DDBJ databases">
        <title>Genome Sequence of Candolleomyces eurysporus.</title>
        <authorList>
            <person name="Buettner E."/>
        </authorList>
    </citation>
    <scope>NUCLEOTIDE SEQUENCE</scope>
    <source>
        <strain evidence="1">VTCC 930004</strain>
    </source>
</reference>
<keyword evidence="2" id="KW-1185">Reference proteome</keyword>
<dbReference type="GO" id="GO:0003676">
    <property type="term" value="F:nucleic acid binding"/>
    <property type="evidence" value="ECO:0007669"/>
    <property type="project" value="InterPro"/>
</dbReference>
<dbReference type="InterPro" id="IPR036397">
    <property type="entry name" value="RNaseH_sf"/>
</dbReference>
<protein>
    <submittedName>
        <fullName evidence="1">Uncharacterized protein</fullName>
    </submittedName>
</protein>
<sequence length="211" mass="23905">MAEVQPQMQIYDKDGELEFSPSNGCPVVVWFHDESIFYAHDRRGKRWFHKDAPAKPYAKGEGISLMVADFVSADYGWLAAPDGRSARIILRPGKNRDGYMSNDDILEQATLAMKLVHELYPNENHLFVYDNATTHLKRPDASCSARKMPKNPKELLVEVPISDSDGKTIPGQKEKVQIQPGYFNGQIQSFYYPLNHELGGQFKGMAQILEE</sequence>
<accession>A0A9W8M9A5</accession>
<dbReference type="AlphaFoldDB" id="A0A9W8M9A5"/>
<dbReference type="Proteomes" id="UP001140091">
    <property type="component" value="Unassembled WGS sequence"/>
</dbReference>
<dbReference type="Gene3D" id="3.30.420.10">
    <property type="entry name" value="Ribonuclease H-like superfamily/Ribonuclease H"/>
    <property type="match status" value="1"/>
</dbReference>
<gene>
    <name evidence="1" type="ORF">H1R20_g13522</name>
</gene>